<dbReference type="Proteomes" id="UP001212997">
    <property type="component" value="Unassembled WGS sequence"/>
</dbReference>
<sequence length="325" mass="36771">MAPPKLKRLDIYADSWPTFPFHPSLPAHLSRLRHVQLISLSAFQFTHLAEVRRLIAALRGIRVAILATRVNVDRLGSLRALLKGPNRTTGPTSIFCLSLQDPGLPLAFWLSPSLPSTNLTRNHSGSSPTITTDLAEFLEFIHPSIADESRIYELWSWARQSAPNDRWSLTSRYDNTIRSVVTRSFTFRGENALPDAPTPPALTFCLHHLTEIKLEGVEAIEADDNGWKRFSNGIDMLLSQYARLWNLERLELHLLSAPFQLQSPQSTQTMTEDQWRRDRILRIMGMVEPLQECRFGVVVYLDGISLNILLDLLEEEAAVVPASLE</sequence>
<organism evidence="1 2">
    <name type="scientific">Meripilus lineatus</name>
    <dbReference type="NCBI Taxonomy" id="2056292"/>
    <lineage>
        <taxon>Eukaryota</taxon>
        <taxon>Fungi</taxon>
        <taxon>Dikarya</taxon>
        <taxon>Basidiomycota</taxon>
        <taxon>Agaricomycotina</taxon>
        <taxon>Agaricomycetes</taxon>
        <taxon>Polyporales</taxon>
        <taxon>Meripilaceae</taxon>
        <taxon>Meripilus</taxon>
    </lineage>
</organism>
<evidence type="ECO:0000313" key="2">
    <source>
        <dbReference type="Proteomes" id="UP001212997"/>
    </source>
</evidence>
<dbReference type="EMBL" id="JANAWD010000628">
    <property type="protein sequence ID" value="KAJ3477127.1"/>
    <property type="molecule type" value="Genomic_DNA"/>
</dbReference>
<reference evidence="1" key="1">
    <citation type="submission" date="2022-07" db="EMBL/GenBank/DDBJ databases">
        <title>Genome Sequence of Physisporinus lineatus.</title>
        <authorList>
            <person name="Buettner E."/>
        </authorList>
    </citation>
    <scope>NUCLEOTIDE SEQUENCE</scope>
    <source>
        <strain evidence="1">VT162</strain>
    </source>
</reference>
<gene>
    <name evidence="1" type="ORF">NLI96_g10681</name>
</gene>
<protein>
    <submittedName>
        <fullName evidence="1">Uncharacterized protein</fullName>
    </submittedName>
</protein>
<keyword evidence="2" id="KW-1185">Reference proteome</keyword>
<evidence type="ECO:0000313" key="1">
    <source>
        <dbReference type="EMBL" id="KAJ3477127.1"/>
    </source>
</evidence>
<accession>A0AAD5UTB9</accession>
<comment type="caution">
    <text evidence="1">The sequence shown here is derived from an EMBL/GenBank/DDBJ whole genome shotgun (WGS) entry which is preliminary data.</text>
</comment>
<dbReference type="AlphaFoldDB" id="A0AAD5UTB9"/>
<proteinExistence type="predicted"/>
<name>A0AAD5UTB9_9APHY</name>